<dbReference type="InterPro" id="IPR036515">
    <property type="entry name" value="Transposase_17_sf"/>
</dbReference>
<evidence type="ECO:0000259" key="1">
    <source>
        <dbReference type="SMART" id="SM01321"/>
    </source>
</evidence>
<dbReference type="InterPro" id="IPR052715">
    <property type="entry name" value="RAYT_transposase"/>
</dbReference>
<dbReference type="Proteomes" id="UP000233398">
    <property type="component" value="Unassembled WGS sequence"/>
</dbReference>
<dbReference type="SUPFAM" id="SSF143422">
    <property type="entry name" value="Transposase IS200-like"/>
    <property type="match status" value="1"/>
</dbReference>
<proteinExistence type="predicted"/>
<dbReference type="NCBIfam" id="NF047646">
    <property type="entry name" value="REP_Tyr_transpos"/>
    <property type="match status" value="1"/>
</dbReference>
<dbReference type="RefSeq" id="WP_101073320.1">
    <property type="nucleotide sequence ID" value="NZ_PISP01000002.1"/>
</dbReference>
<name>A0A2N0VHW7_9BACT</name>
<feature type="domain" description="Transposase IS200-like" evidence="1">
    <location>
        <begin position="10"/>
        <end position="143"/>
    </location>
</feature>
<dbReference type="OrthoDB" id="9788881at2"/>
<dbReference type="Pfam" id="PF01797">
    <property type="entry name" value="Y1_Tnp"/>
    <property type="match status" value="1"/>
</dbReference>
<protein>
    <submittedName>
        <fullName evidence="2">Transposase</fullName>
    </submittedName>
</protein>
<dbReference type="GO" id="GO:0004803">
    <property type="term" value="F:transposase activity"/>
    <property type="evidence" value="ECO:0007669"/>
    <property type="project" value="InterPro"/>
</dbReference>
<gene>
    <name evidence="2" type="ORF">CWD77_09485</name>
</gene>
<keyword evidence="3" id="KW-1185">Reference proteome</keyword>
<evidence type="ECO:0000313" key="3">
    <source>
        <dbReference type="Proteomes" id="UP000233398"/>
    </source>
</evidence>
<dbReference type="InterPro" id="IPR002686">
    <property type="entry name" value="Transposase_17"/>
</dbReference>
<reference evidence="2 3" key="1">
    <citation type="submission" date="2017-11" db="EMBL/GenBank/DDBJ databases">
        <title>Rhodohalobacter 15182 sp. nov., isolated from a salt lake.</title>
        <authorList>
            <person name="Han S."/>
        </authorList>
    </citation>
    <scope>NUCLEOTIDE SEQUENCE [LARGE SCALE GENOMIC DNA]</scope>
    <source>
        <strain evidence="2 3">15182</strain>
    </source>
</reference>
<dbReference type="PANTHER" id="PTHR36966:SF1">
    <property type="entry name" value="REP-ASSOCIATED TYROSINE TRANSPOSASE"/>
    <property type="match status" value="1"/>
</dbReference>
<dbReference type="GO" id="GO:0043565">
    <property type="term" value="F:sequence-specific DNA binding"/>
    <property type="evidence" value="ECO:0007669"/>
    <property type="project" value="TreeGrafter"/>
</dbReference>
<sequence>MPPSRYRVYNTNYPYFITSSLVEGYPIFSNPLAAQVILDALEFIQNKRSTTVYAYVIMENHIHMIVQNDKLPQQIQAFKSWTARAIVDLFSVNRHTFQLYKLRKSKNPSHTDSVHQLWQKGFCPKQIFSDEMMIQKIEYIHNNPVKRGFVDNPEDWRYSSMRNYLGLESLIPVTLFEL</sequence>
<dbReference type="Gene3D" id="3.30.70.1290">
    <property type="entry name" value="Transposase IS200-like"/>
    <property type="match status" value="1"/>
</dbReference>
<evidence type="ECO:0000313" key="2">
    <source>
        <dbReference type="EMBL" id="PKD43781.1"/>
    </source>
</evidence>
<dbReference type="AlphaFoldDB" id="A0A2N0VHW7"/>
<comment type="caution">
    <text evidence="2">The sequence shown here is derived from an EMBL/GenBank/DDBJ whole genome shotgun (WGS) entry which is preliminary data.</text>
</comment>
<dbReference type="EMBL" id="PISP01000002">
    <property type="protein sequence ID" value="PKD43781.1"/>
    <property type="molecule type" value="Genomic_DNA"/>
</dbReference>
<dbReference type="SMART" id="SM01321">
    <property type="entry name" value="Y1_Tnp"/>
    <property type="match status" value="1"/>
</dbReference>
<dbReference type="PANTHER" id="PTHR36966">
    <property type="entry name" value="REP-ASSOCIATED TYROSINE TRANSPOSASE"/>
    <property type="match status" value="1"/>
</dbReference>
<dbReference type="GO" id="GO:0006313">
    <property type="term" value="P:DNA transposition"/>
    <property type="evidence" value="ECO:0007669"/>
    <property type="project" value="InterPro"/>
</dbReference>
<organism evidence="2 3">
    <name type="scientific">Rhodohalobacter barkolensis</name>
    <dbReference type="NCBI Taxonomy" id="2053187"/>
    <lineage>
        <taxon>Bacteria</taxon>
        <taxon>Pseudomonadati</taxon>
        <taxon>Balneolota</taxon>
        <taxon>Balneolia</taxon>
        <taxon>Balneolales</taxon>
        <taxon>Balneolaceae</taxon>
        <taxon>Rhodohalobacter</taxon>
    </lineage>
</organism>
<accession>A0A2N0VHW7</accession>